<dbReference type="Proteomes" id="UP001303532">
    <property type="component" value="Chromosome"/>
</dbReference>
<keyword evidence="1" id="KW-0732">Signal</keyword>
<organism evidence="2 3">
    <name type="scientific">Sporosarcina jeotgali</name>
    <dbReference type="NCBI Taxonomy" id="3020056"/>
    <lineage>
        <taxon>Bacteria</taxon>
        <taxon>Bacillati</taxon>
        <taxon>Bacillota</taxon>
        <taxon>Bacilli</taxon>
        <taxon>Bacillales</taxon>
        <taxon>Caryophanaceae</taxon>
        <taxon>Sporosarcina</taxon>
    </lineage>
</organism>
<feature type="chain" id="PRO_5046331037" description="Lipoprotein" evidence="1">
    <location>
        <begin position="19"/>
        <end position="230"/>
    </location>
</feature>
<dbReference type="EMBL" id="CP116341">
    <property type="protein sequence ID" value="WOV83083.1"/>
    <property type="molecule type" value="Genomic_DNA"/>
</dbReference>
<evidence type="ECO:0000313" key="2">
    <source>
        <dbReference type="EMBL" id="WOV83083.1"/>
    </source>
</evidence>
<gene>
    <name evidence="2" type="ORF">PGH26_09065</name>
</gene>
<feature type="signal peptide" evidence="1">
    <location>
        <begin position="1"/>
        <end position="18"/>
    </location>
</feature>
<accession>A0ABZ0KUE2</accession>
<dbReference type="RefSeq" id="WP_323690758.1">
    <property type="nucleotide sequence ID" value="NZ_CP116341.1"/>
</dbReference>
<keyword evidence="3" id="KW-1185">Reference proteome</keyword>
<proteinExistence type="predicted"/>
<dbReference type="PROSITE" id="PS51257">
    <property type="entry name" value="PROKAR_LIPOPROTEIN"/>
    <property type="match status" value="1"/>
</dbReference>
<protein>
    <recommendedName>
        <fullName evidence="4">Lipoprotein</fullName>
    </recommendedName>
</protein>
<reference evidence="2 3" key="1">
    <citation type="submission" date="2023-01" db="EMBL/GenBank/DDBJ databases">
        <title>Sporosarcina sp. nov., isolated from Korean tranditional fermented seafood 'Jeotgal'.</title>
        <authorList>
            <person name="Yang A.-I."/>
        </authorList>
    </citation>
    <scope>NUCLEOTIDE SEQUENCE [LARGE SCALE GENOMIC DNA]</scope>
    <source>
        <strain evidence="2 3">B2O-1</strain>
    </source>
</reference>
<evidence type="ECO:0000256" key="1">
    <source>
        <dbReference type="SAM" id="SignalP"/>
    </source>
</evidence>
<evidence type="ECO:0000313" key="3">
    <source>
        <dbReference type="Proteomes" id="UP001303532"/>
    </source>
</evidence>
<evidence type="ECO:0008006" key="4">
    <source>
        <dbReference type="Google" id="ProtNLM"/>
    </source>
</evidence>
<sequence>MKKKWLLALILSMSSLSAGCSFWDGIRGCPDGQIDWADVLMMNDIKYSSGMIHNEDAPVPETGDSLGNVSYMLDGHACSSHKLKNGEASYVSVGTQVYEVEGYKPEFRVFADGRVFQVVNNPNAETLGDLADIEGKVTKISIRSDEDDSFLGEMDPEQTKEFLKEYLSLPYEGDTDPENESNRHNRVFIYFQLEDGSTFHTIYLLDENIIGYEAYGNEKMKRIIESVVKE</sequence>
<name>A0ABZ0KUE2_9BACL</name>